<evidence type="ECO:0000313" key="3">
    <source>
        <dbReference type="EMBL" id="AHH11366.1"/>
    </source>
</evidence>
<name>W5T263_9SPIR</name>
<dbReference type="Pfam" id="PF25882">
    <property type="entry name" value="Plasmid_parti_C"/>
    <property type="match status" value="1"/>
</dbReference>
<dbReference type="NCBIfam" id="NF033725">
    <property type="entry name" value="borfam_49"/>
    <property type="match status" value="1"/>
</dbReference>
<organism evidence="3">
    <name type="scientific">Borrelia coriaceae ATCC 43381</name>
    <dbReference type="NCBI Taxonomy" id="1408429"/>
    <lineage>
        <taxon>Bacteria</taxon>
        <taxon>Pseudomonadati</taxon>
        <taxon>Spirochaetota</taxon>
        <taxon>Spirochaetia</taxon>
        <taxon>Spirochaetales</taxon>
        <taxon>Borreliaceae</taxon>
        <taxon>Borrelia</taxon>
    </lineage>
</organism>
<dbReference type="InterPro" id="IPR058551">
    <property type="entry name" value="Plasmid_parti_C"/>
</dbReference>
<dbReference type="InterPro" id="IPR002596">
    <property type="entry name" value="Plasmid_parti"/>
</dbReference>
<sequence length="208" mass="24734">MFASELFDFCYLRDSFNFYSKGGLGMLKNTIVLNDREEGLMDISEEEEYENYKHALKKSMVNDIENKIQIMEILYNIKDKKLYRIDGYESFNSFIKGFLIAKTQAYLYLKVYEEVLKGCLSIKEIKDKGMIEVYRNIKAKEMNNKKSKQNTIKPLRFQLKSQASYDFYKKNAKFTGFLLDKLFATDRKYLDKLLKEYFGLSIKKNQRI</sequence>
<reference evidence="3" key="1">
    <citation type="submission" date="2013-04" db="EMBL/GenBank/DDBJ databases">
        <title>Comparative Genomics of Relapsing Fever Spirochetes.</title>
        <authorList>
            <person name="Schwan T.G."/>
            <person name="Raffel S.J."/>
            <person name="Porcella S.F."/>
            <person name="Martens C.A."/>
            <person name="Bruno D.P."/>
            <person name="Ricklefs S.M."/>
            <person name="Barbian K.B."/>
        </authorList>
    </citation>
    <scope>NUCLEOTIDE SEQUENCE</scope>
    <source>
        <strain evidence="3">Co53</strain>
        <plasmid evidence="3">unnamed</plasmid>
    </source>
</reference>
<feature type="domain" description="Plasmid partition protein putative N-terminal" evidence="1">
    <location>
        <begin position="44"/>
        <end position="142"/>
    </location>
</feature>
<feature type="domain" description="Plasmid partition protein putative C-terminal" evidence="2">
    <location>
        <begin position="148"/>
        <end position="197"/>
    </location>
</feature>
<gene>
    <name evidence="3" type="ORF">BCO_0124500</name>
</gene>
<evidence type="ECO:0000259" key="1">
    <source>
        <dbReference type="Pfam" id="PF01672"/>
    </source>
</evidence>
<accession>W5T263</accession>
<dbReference type="InterPro" id="IPR058550">
    <property type="entry name" value="Plasmid_parti_N"/>
</dbReference>
<dbReference type="HOGENOM" id="CLU_111029_0_0_12"/>
<dbReference type="AlphaFoldDB" id="W5T263"/>
<protein>
    <submittedName>
        <fullName evidence="3">Putative plasmid partition protein</fullName>
    </submittedName>
</protein>
<geneLocation type="plasmid" evidence="3">
    <name>unnamed</name>
</geneLocation>
<keyword evidence="3" id="KW-0614">Plasmid</keyword>
<evidence type="ECO:0000259" key="2">
    <source>
        <dbReference type="Pfam" id="PF25882"/>
    </source>
</evidence>
<dbReference type="Pfam" id="PF01672">
    <property type="entry name" value="Plasmid_parti_N"/>
    <property type="match status" value="1"/>
</dbReference>
<dbReference type="EMBL" id="CP005751">
    <property type="protein sequence ID" value="AHH11366.1"/>
    <property type="molecule type" value="Genomic_DNA"/>
</dbReference>
<proteinExistence type="predicted"/>